<gene>
    <name evidence="1" type="ORF">NEF87_000003</name>
</gene>
<evidence type="ECO:0000313" key="1">
    <source>
        <dbReference type="EMBL" id="UYP43718.1"/>
    </source>
</evidence>
<reference evidence="1" key="1">
    <citation type="submission" date="2022-09" db="EMBL/GenBank/DDBJ databases">
        <title>Actin cytoskeleton and complex cell architecture in an #Asgard archaeon.</title>
        <authorList>
            <person name="Ponce Toledo R.I."/>
            <person name="Schleper C."/>
            <person name="Rodrigues Oliveira T."/>
            <person name="Wollweber F."/>
            <person name="Xu J."/>
            <person name="Rittmann S."/>
            <person name="Klingl A."/>
            <person name="Pilhofer M."/>
        </authorList>
    </citation>
    <scope>NUCLEOTIDE SEQUENCE</scope>
    <source>
        <strain evidence="1">B-35</strain>
    </source>
</reference>
<evidence type="ECO:0008006" key="3">
    <source>
        <dbReference type="Google" id="ProtNLM"/>
    </source>
</evidence>
<organism evidence="1 2">
    <name type="scientific">Candidatus Lokiarchaeum ossiferum</name>
    <dbReference type="NCBI Taxonomy" id="2951803"/>
    <lineage>
        <taxon>Archaea</taxon>
        <taxon>Promethearchaeati</taxon>
        <taxon>Promethearchaeota</taxon>
        <taxon>Promethearchaeia</taxon>
        <taxon>Promethearchaeales</taxon>
        <taxon>Promethearchaeaceae</taxon>
        <taxon>Candidatus Lokiarchaeum</taxon>
    </lineage>
</organism>
<dbReference type="Proteomes" id="UP001208689">
    <property type="component" value="Chromosome"/>
</dbReference>
<sequence>MVNKMIGTKNVKPLVERIISDWDNFAKIKFESWKLLYRTVSELTTIVKDEVTDWHGEQDFLVQGGEILFHLQYETDVFLKKCEERAKFEKGWKGTVEECAVAFDEFRKKAIPLFVTFATHLETENPLRLEIESQMTAHNYPMLL</sequence>
<evidence type="ECO:0000313" key="2">
    <source>
        <dbReference type="Proteomes" id="UP001208689"/>
    </source>
</evidence>
<name>A0ABY6HJK8_9ARCH</name>
<keyword evidence="2" id="KW-1185">Reference proteome</keyword>
<proteinExistence type="predicted"/>
<dbReference type="EMBL" id="CP104013">
    <property type="protein sequence ID" value="UYP43718.1"/>
    <property type="molecule type" value="Genomic_DNA"/>
</dbReference>
<protein>
    <recommendedName>
        <fullName evidence="3">Hemerythrin-like domain-containing protein</fullName>
    </recommendedName>
</protein>
<accession>A0ABY6HJK8</accession>